<dbReference type="GO" id="GO:0046872">
    <property type="term" value="F:metal ion binding"/>
    <property type="evidence" value="ECO:0007669"/>
    <property type="project" value="UniProtKB-KW"/>
</dbReference>
<accession>N6WW15</accession>
<name>N6WW15_9GAMM</name>
<dbReference type="PANTHER" id="PTHR40394">
    <property type="entry name" value="LIPOPROTEIN-RELATED"/>
    <property type="match status" value="1"/>
</dbReference>
<evidence type="ECO:0000256" key="4">
    <source>
        <dbReference type="PROSITE-ProRule" id="PRU00433"/>
    </source>
</evidence>
<dbReference type="AlphaFoldDB" id="N6WW15"/>
<dbReference type="InterPro" id="IPR036909">
    <property type="entry name" value="Cyt_c-like_dom_sf"/>
</dbReference>
<keyword evidence="1 4" id="KW-0349">Heme</keyword>
<evidence type="ECO:0000259" key="6">
    <source>
        <dbReference type="PROSITE" id="PS51007"/>
    </source>
</evidence>
<feature type="signal peptide" evidence="5">
    <location>
        <begin position="1"/>
        <end position="22"/>
    </location>
</feature>
<keyword evidence="5" id="KW-0732">Signal</keyword>
<evidence type="ECO:0000256" key="1">
    <source>
        <dbReference type="ARBA" id="ARBA00022617"/>
    </source>
</evidence>
<dbReference type="PROSITE" id="PS51007">
    <property type="entry name" value="CYTC"/>
    <property type="match status" value="1"/>
</dbReference>
<dbReference type="eggNOG" id="COG2010">
    <property type="taxonomic scope" value="Bacteria"/>
</dbReference>
<evidence type="ECO:0000313" key="7">
    <source>
        <dbReference type="EMBL" id="ENO13038.2"/>
    </source>
</evidence>
<feature type="domain" description="Cytochrome c" evidence="6">
    <location>
        <begin position="70"/>
        <end position="155"/>
    </location>
</feature>
<dbReference type="GO" id="GO:0009055">
    <property type="term" value="F:electron transfer activity"/>
    <property type="evidence" value="ECO:0007669"/>
    <property type="project" value="InterPro"/>
</dbReference>
<keyword evidence="8" id="KW-1185">Reference proteome</keyword>
<dbReference type="GO" id="GO:0020037">
    <property type="term" value="F:heme binding"/>
    <property type="evidence" value="ECO:0007669"/>
    <property type="project" value="InterPro"/>
</dbReference>
<organism evidence="7 8">
    <name type="scientific">Marinobacter nanhaiticus D15-8W</name>
    <dbReference type="NCBI Taxonomy" id="626887"/>
    <lineage>
        <taxon>Bacteria</taxon>
        <taxon>Pseudomonadati</taxon>
        <taxon>Pseudomonadota</taxon>
        <taxon>Gammaproteobacteria</taxon>
        <taxon>Pseudomonadales</taxon>
        <taxon>Marinobacteraceae</taxon>
        <taxon>Marinobacter</taxon>
    </lineage>
</organism>
<dbReference type="Gene3D" id="1.10.760.10">
    <property type="entry name" value="Cytochrome c-like domain"/>
    <property type="match status" value="1"/>
</dbReference>
<evidence type="ECO:0000256" key="5">
    <source>
        <dbReference type="SAM" id="SignalP"/>
    </source>
</evidence>
<evidence type="ECO:0000256" key="2">
    <source>
        <dbReference type="ARBA" id="ARBA00022723"/>
    </source>
</evidence>
<sequence>MCRVWMLGLAILMLAGCEQDMANQPRYEAYEAAPGWKHNQSALQPVPGTVPRGASLGPVPEDLPMPLTLDLLERGRQRFDTYCSPCHGRTGHADGMVVQRGFPAPPTLHSERLRSVALRHFYNVISNGYGVMYSYAARVPPEDRWAVAAYIRALQLSQHAAPQDLTEGLRAQLEGTP</sequence>
<dbReference type="HOGENOM" id="CLU_088548_1_0_6"/>
<dbReference type="STRING" id="626887.J057_16610"/>
<protein>
    <submittedName>
        <fullName evidence="7">Cytochrome c</fullName>
    </submittedName>
</protein>
<dbReference type="PATRIC" id="fig|626887.3.peg.3320"/>
<dbReference type="SUPFAM" id="SSF46626">
    <property type="entry name" value="Cytochrome c"/>
    <property type="match status" value="1"/>
</dbReference>
<gene>
    <name evidence="7" type="ORF">J057_16610</name>
</gene>
<proteinExistence type="predicted"/>
<dbReference type="EMBL" id="APLQ01000014">
    <property type="protein sequence ID" value="ENO13038.2"/>
    <property type="molecule type" value="Genomic_DNA"/>
</dbReference>
<evidence type="ECO:0000256" key="3">
    <source>
        <dbReference type="ARBA" id="ARBA00023004"/>
    </source>
</evidence>
<feature type="chain" id="PRO_5016904668" evidence="5">
    <location>
        <begin position="23"/>
        <end position="177"/>
    </location>
</feature>
<dbReference type="OrthoDB" id="9779283at2"/>
<keyword evidence="2 4" id="KW-0479">Metal-binding</keyword>
<dbReference type="PROSITE" id="PS51257">
    <property type="entry name" value="PROKAR_LIPOPROTEIN"/>
    <property type="match status" value="1"/>
</dbReference>
<dbReference type="Pfam" id="PF13442">
    <property type="entry name" value="Cytochrome_CBB3"/>
    <property type="match status" value="1"/>
</dbReference>
<dbReference type="InterPro" id="IPR009056">
    <property type="entry name" value="Cyt_c-like_dom"/>
</dbReference>
<evidence type="ECO:0000313" key="8">
    <source>
        <dbReference type="Proteomes" id="UP000013165"/>
    </source>
</evidence>
<reference evidence="7 8" key="1">
    <citation type="journal article" date="2013" name="Genome Announc.">
        <title>Genome Sequence of the Polycyclic Aromatic Hydrocarbon-Degrading Bacterium Strain Marinobacter nanhaiticus D15-8WT.</title>
        <authorList>
            <person name="Cui Z."/>
            <person name="Gao W."/>
            <person name="Li Q."/>
            <person name="Xu G."/>
            <person name="Zheng L."/>
        </authorList>
    </citation>
    <scope>NUCLEOTIDE SEQUENCE [LARGE SCALE GENOMIC DNA]</scope>
    <source>
        <strain evidence="7 8">D15-8W</strain>
    </source>
</reference>
<keyword evidence="3 4" id="KW-0408">Iron</keyword>
<dbReference type="PANTHER" id="PTHR40394:SF2">
    <property type="entry name" value="QUINOL:CYTOCHROME C OXIDOREDUCTASE MEMBRANE PROTEIN"/>
    <property type="match status" value="1"/>
</dbReference>
<comment type="caution">
    <text evidence="7">The sequence shown here is derived from an EMBL/GenBank/DDBJ whole genome shotgun (WGS) entry which is preliminary data.</text>
</comment>
<dbReference type="Proteomes" id="UP000013165">
    <property type="component" value="Unassembled WGS sequence"/>
</dbReference>